<dbReference type="GeneID" id="108671303"/>
<evidence type="ECO:0000313" key="2">
    <source>
        <dbReference type="Proteomes" id="UP000694843"/>
    </source>
</evidence>
<feature type="domain" description="NADP-dependent oxidoreductase" evidence="1">
    <location>
        <begin position="36"/>
        <end position="318"/>
    </location>
</feature>
<sequence length="352" mass="39315">MMSLPKTYIDGFHDPNEVRKLKYRRIGNTDMEASHIGIGGCSAGGEYGDVAEEESILTIVEAVRRGINYIDTSPAYGCGRSEEIIGKALRQLPRRSYYIATKVGRYGSTWKDMFDFSAVRTEQSVTSSLKRLGVEYIDLVQVHDLEFVDDINQILEETLPTLRKMVEQGKVRYIGITGYPLSFLKRVVELSTTRIDTVLSYCRCTMMDQELLNYSSFFQSRGLGILNASITGMSLLTSQGPPSWHPATEEIKVAAKEAALFCKSRGLDLANVATQFTLSVSPAAVNILGCNNRNILLRNIEAATSVLTETQQQIVEEIQRKIFGPLKQTHWEGVEIEERKQALLSLTAEPAR</sequence>
<dbReference type="SUPFAM" id="SSF51430">
    <property type="entry name" value="NAD(P)-linked oxidoreductase"/>
    <property type="match status" value="1"/>
</dbReference>
<dbReference type="InterPro" id="IPR036812">
    <property type="entry name" value="NAD(P)_OxRdtase_dom_sf"/>
</dbReference>
<dbReference type="FunFam" id="3.20.20.100:FF:000011">
    <property type="entry name" value="Aldo/keto reductase"/>
    <property type="match status" value="1"/>
</dbReference>
<dbReference type="OMA" id="DYDNMFD"/>
<name>A0A8B7NKW4_HYAAZ</name>
<evidence type="ECO:0000259" key="1">
    <source>
        <dbReference type="Pfam" id="PF00248"/>
    </source>
</evidence>
<evidence type="ECO:0000313" key="3">
    <source>
        <dbReference type="RefSeq" id="XP_018014305.1"/>
    </source>
</evidence>
<protein>
    <submittedName>
        <fullName evidence="3">L-galactose dehydrogenase</fullName>
    </submittedName>
</protein>
<dbReference type="InterPro" id="IPR023210">
    <property type="entry name" value="NADP_OxRdtase_dom"/>
</dbReference>
<dbReference type="InterPro" id="IPR044479">
    <property type="entry name" value="LGALDH-like"/>
</dbReference>
<dbReference type="KEGG" id="hazt:108671303"/>
<accession>A0A8B7NKW4</accession>
<reference evidence="3" key="1">
    <citation type="submission" date="2025-08" db="UniProtKB">
        <authorList>
            <consortium name="RefSeq"/>
        </authorList>
    </citation>
    <scope>IDENTIFICATION</scope>
    <source>
        <tissue evidence="3">Whole organism</tissue>
    </source>
</reference>
<dbReference type="Gene3D" id="3.20.20.100">
    <property type="entry name" value="NADP-dependent oxidoreductase domain"/>
    <property type="match status" value="1"/>
</dbReference>
<dbReference type="RefSeq" id="XP_018014305.1">
    <property type="nucleotide sequence ID" value="XM_018158816.2"/>
</dbReference>
<dbReference type="GO" id="GO:0010349">
    <property type="term" value="F:L-galactose dehydrogenase activity"/>
    <property type="evidence" value="ECO:0007669"/>
    <property type="project" value="InterPro"/>
</dbReference>
<keyword evidence="2" id="KW-1185">Reference proteome</keyword>
<gene>
    <name evidence="3" type="primary">LOC108671303</name>
</gene>
<dbReference type="OrthoDB" id="48988at2759"/>
<dbReference type="PANTHER" id="PTHR42686:SF1">
    <property type="entry name" value="GH17980P-RELATED"/>
    <property type="match status" value="1"/>
</dbReference>
<dbReference type="Pfam" id="PF00248">
    <property type="entry name" value="Aldo_ket_red"/>
    <property type="match status" value="1"/>
</dbReference>
<dbReference type="CDD" id="cd19163">
    <property type="entry name" value="AKR_galDH"/>
    <property type="match status" value="1"/>
</dbReference>
<organism evidence="2 3">
    <name type="scientific">Hyalella azteca</name>
    <name type="common">Amphipod</name>
    <dbReference type="NCBI Taxonomy" id="294128"/>
    <lineage>
        <taxon>Eukaryota</taxon>
        <taxon>Metazoa</taxon>
        <taxon>Ecdysozoa</taxon>
        <taxon>Arthropoda</taxon>
        <taxon>Crustacea</taxon>
        <taxon>Multicrustacea</taxon>
        <taxon>Malacostraca</taxon>
        <taxon>Eumalacostraca</taxon>
        <taxon>Peracarida</taxon>
        <taxon>Amphipoda</taxon>
        <taxon>Senticaudata</taxon>
        <taxon>Talitrida</taxon>
        <taxon>Talitroidea</taxon>
        <taxon>Hyalellidae</taxon>
        <taxon>Hyalella</taxon>
    </lineage>
</organism>
<dbReference type="InterPro" id="IPR020471">
    <property type="entry name" value="AKR"/>
</dbReference>
<dbReference type="GO" id="GO:0005829">
    <property type="term" value="C:cytosol"/>
    <property type="evidence" value="ECO:0007669"/>
    <property type="project" value="TreeGrafter"/>
</dbReference>
<dbReference type="AlphaFoldDB" id="A0A8B7NKW4"/>
<proteinExistence type="predicted"/>
<dbReference type="PANTHER" id="PTHR42686">
    <property type="entry name" value="GH17980P-RELATED"/>
    <property type="match status" value="1"/>
</dbReference>
<dbReference type="Proteomes" id="UP000694843">
    <property type="component" value="Unplaced"/>
</dbReference>